<protein>
    <submittedName>
        <fullName evidence="2">Uncharacterized protein</fullName>
    </submittedName>
</protein>
<accession>A0A067PW78</accession>
<feature type="region of interest" description="Disordered" evidence="1">
    <location>
        <begin position="134"/>
        <end position="169"/>
    </location>
</feature>
<feature type="region of interest" description="Disordered" evidence="1">
    <location>
        <begin position="447"/>
        <end position="472"/>
    </location>
</feature>
<organism evidence="2 3">
    <name type="scientific">Jaapia argillacea MUCL 33604</name>
    <dbReference type="NCBI Taxonomy" id="933084"/>
    <lineage>
        <taxon>Eukaryota</taxon>
        <taxon>Fungi</taxon>
        <taxon>Dikarya</taxon>
        <taxon>Basidiomycota</taxon>
        <taxon>Agaricomycotina</taxon>
        <taxon>Agaricomycetes</taxon>
        <taxon>Agaricomycetidae</taxon>
        <taxon>Jaapiales</taxon>
        <taxon>Jaapiaceae</taxon>
        <taxon>Jaapia</taxon>
    </lineage>
</organism>
<dbReference type="Proteomes" id="UP000027265">
    <property type="component" value="Unassembled WGS sequence"/>
</dbReference>
<evidence type="ECO:0000313" key="3">
    <source>
        <dbReference type="Proteomes" id="UP000027265"/>
    </source>
</evidence>
<feature type="region of interest" description="Disordered" evidence="1">
    <location>
        <begin position="1"/>
        <end position="104"/>
    </location>
</feature>
<gene>
    <name evidence="2" type="ORF">JAAARDRAFT_68638</name>
</gene>
<evidence type="ECO:0000256" key="1">
    <source>
        <dbReference type="SAM" id="MobiDB-lite"/>
    </source>
</evidence>
<feature type="compositionally biased region" description="Low complexity" evidence="1">
    <location>
        <begin position="274"/>
        <end position="286"/>
    </location>
</feature>
<feature type="compositionally biased region" description="Low complexity" evidence="1">
    <location>
        <begin position="37"/>
        <end position="47"/>
    </location>
</feature>
<feature type="region of interest" description="Disordered" evidence="1">
    <location>
        <begin position="216"/>
        <end position="286"/>
    </location>
</feature>
<dbReference type="HOGENOM" id="CLU_521810_0_0_1"/>
<dbReference type="EMBL" id="KL197716">
    <property type="protein sequence ID" value="KDQ59078.1"/>
    <property type="molecule type" value="Genomic_DNA"/>
</dbReference>
<keyword evidence="3" id="KW-1185">Reference proteome</keyword>
<reference evidence="3" key="1">
    <citation type="journal article" date="2014" name="Proc. Natl. Acad. Sci. U.S.A.">
        <title>Extensive sampling of basidiomycete genomes demonstrates inadequacy of the white-rot/brown-rot paradigm for wood decay fungi.</title>
        <authorList>
            <person name="Riley R."/>
            <person name="Salamov A.A."/>
            <person name="Brown D.W."/>
            <person name="Nagy L.G."/>
            <person name="Floudas D."/>
            <person name="Held B.W."/>
            <person name="Levasseur A."/>
            <person name="Lombard V."/>
            <person name="Morin E."/>
            <person name="Otillar R."/>
            <person name="Lindquist E.A."/>
            <person name="Sun H."/>
            <person name="LaButti K.M."/>
            <person name="Schmutz J."/>
            <person name="Jabbour D."/>
            <person name="Luo H."/>
            <person name="Baker S.E."/>
            <person name="Pisabarro A.G."/>
            <person name="Walton J.D."/>
            <person name="Blanchette R.A."/>
            <person name="Henrissat B."/>
            <person name="Martin F."/>
            <person name="Cullen D."/>
            <person name="Hibbett D.S."/>
            <person name="Grigoriev I.V."/>
        </authorList>
    </citation>
    <scope>NUCLEOTIDE SEQUENCE [LARGE SCALE GENOMIC DNA]</scope>
    <source>
        <strain evidence="3">MUCL 33604</strain>
    </source>
</reference>
<dbReference type="AlphaFoldDB" id="A0A067PW78"/>
<feature type="compositionally biased region" description="Polar residues" evidence="1">
    <location>
        <begin position="52"/>
        <end position="67"/>
    </location>
</feature>
<evidence type="ECO:0000313" key="2">
    <source>
        <dbReference type="EMBL" id="KDQ59078.1"/>
    </source>
</evidence>
<sequence length="522" mass="56821">MDIRRPTTPTPQAPPGLQHPQKRTLPQDMFSGKRRYSSASITSPSPSGADRNPSTHSLGSEGGSASAQYVYYSTGPRRPSRSTGYVKDLLPPGSLPDDDGTHQDEVPRLQRWLGMDCSTPLIPFPRAEETAVARREPSHGRAMPDLSSSTQTRALGDRAPYSRRRARSLSMRHTPSAFLLRASSLVYSRPPIPPLEPTTEDIASWERRRARHVAISVDRANRPSAIPPAEETADTPDSPSTTREIHSASPSSPPGIPSRRVSDVSVPPAPVNLVASHDSTAASHTTATVARRPLVALESATEDIASWERRRARHLAISVDLANGSPVTLPGEETDATPDPPEMIHEDTPPNSPTGISLRIISDAPMHPYSASLVESHSSGARAQMPLDYLWNHHRHNRYAPKTISPLSPLRDPDLRDFWNPLLAVPERLDSSKNGGTRYKNRIRPRSVSLCGPAPSQGRRDPFDGPTQSQNGTVVVSTCAPRVVRETRVLSPRTPLPVAPGNMDIMIVDTEPLPIAGRITVN</sequence>
<name>A0A067PW78_9AGAM</name>
<proteinExistence type="predicted"/>
<dbReference type="InParanoid" id="A0A067PW78"/>